<dbReference type="GO" id="GO:0003677">
    <property type="term" value="F:DNA binding"/>
    <property type="evidence" value="ECO:0007669"/>
    <property type="project" value="UniProtKB-KW"/>
</dbReference>
<dbReference type="CDD" id="cd00609">
    <property type="entry name" value="AAT_like"/>
    <property type="match status" value="1"/>
</dbReference>
<evidence type="ECO:0000313" key="8">
    <source>
        <dbReference type="EMBL" id="KON73315.1"/>
    </source>
</evidence>
<dbReference type="PROSITE" id="PS50949">
    <property type="entry name" value="HTH_GNTR"/>
    <property type="match status" value="1"/>
</dbReference>
<dbReference type="InterPro" id="IPR004839">
    <property type="entry name" value="Aminotransferase_I/II_large"/>
</dbReference>
<keyword evidence="9" id="KW-1185">Reference proteome</keyword>
<feature type="region of interest" description="Disordered" evidence="6">
    <location>
        <begin position="480"/>
        <end position="512"/>
    </location>
</feature>
<dbReference type="InterPro" id="IPR015424">
    <property type="entry name" value="PyrdxlP-dep_Trfase"/>
</dbReference>
<dbReference type="Proteomes" id="UP000037387">
    <property type="component" value="Unassembled WGS sequence"/>
</dbReference>
<dbReference type="InterPro" id="IPR051446">
    <property type="entry name" value="HTH_trans_reg/aminotransferase"/>
</dbReference>
<feature type="domain" description="HTH gntR-type" evidence="7">
    <location>
        <begin position="23"/>
        <end position="91"/>
    </location>
</feature>
<dbReference type="GO" id="GO:0030170">
    <property type="term" value="F:pyridoxal phosphate binding"/>
    <property type="evidence" value="ECO:0007669"/>
    <property type="project" value="InterPro"/>
</dbReference>
<dbReference type="EMBL" id="ATNL01000008">
    <property type="protein sequence ID" value="KON73315.1"/>
    <property type="molecule type" value="Genomic_DNA"/>
</dbReference>
<dbReference type="PRINTS" id="PR00035">
    <property type="entry name" value="HTHGNTR"/>
</dbReference>
<dbReference type="Pfam" id="PF00155">
    <property type="entry name" value="Aminotran_1_2"/>
    <property type="match status" value="1"/>
</dbReference>
<evidence type="ECO:0000256" key="1">
    <source>
        <dbReference type="ARBA" id="ARBA00005384"/>
    </source>
</evidence>
<keyword evidence="5" id="KW-0804">Transcription</keyword>
<evidence type="ECO:0000256" key="2">
    <source>
        <dbReference type="ARBA" id="ARBA00022898"/>
    </source>
</evidence>
<dbReference type="InterPro" id="IPR036388">
    <property type="entry name" value="WH-like_DNA-bd_sf"/>
</dbReference>
<dbReference type="Gene3D" id="1.10.10.10">
    <property type="entry name" value="Winged helix-like DNA-binding domain superfamily/Winged helix DNA-binding domain"/>
    <property type="match status" value="1"/>
</dbReference>
<keyword evidence="2" id="KW-0663">Pyridoxal phosphate</keyword>
<feature type="compositionally biased region" description="Low complexity" evidence="6">
    <location>
        <begin position="495"/>
        <end position="512"/>
    </location>
</feature>
<reference evidence="8 9" key="1">
    <citation type="journal article" date="2015" name="Sci. Rep.">
        <title>Functional and structural properties of a novel cellulosome-like multienzyme complex: efficient glycoside hydrolysis of water-insoluble 7-xylosyl-10-deacetylpaclitaxel.</title>
        <authorList>
            <person name="Dou T.Y."/>
            <person name="Luan H.W."/>
            <person name="Ge G.B."/>
            <person name="Dong M.M."/>
            <person name="Zou H.F."/>
            <person name="He Y.Q."/>
            <person name="Cui P."/>
            <person name="Wang J.Y."/>
            <person name="Hao D.C."/>
            <person name="Yang S.L."/>
            <person name="Yang L."/>
        </authorList>
    </citation>
    <scope>NUCLEOTIDE SEQUENCE [LARGE SCALE GENOMIC DNA]</scope>
    <source>
        <strain evidence="8 9">F16</strain>
    </source>
</reference>
<dbReference type="Gene3D" id="3.40.640.10">
    <property type="entry name" value="Type I PLP-dependent aspartate aminotransferase-like (Major domain)"/>
    <property type="match status" value="1"/>
</dbReference>
<keyword evidence="4" id="KW-0238">DNA-binding</keyword>
<proteinExistence type="inferred from homology"/>
<dbReference type="InterPro" id="IPR015421">
    <property type="entry name" value="PyrdxlP-dep_Trfase_major"/>
</dbReference>
<protein>
    <recommendedName>
        <fullName evidence="7">HTH gntR-type domain-containing protein</fullName>
    </recommendedName>
</protein>
<accession>A0A0M0F6V9</accession>
<dbReference type="RefSeq" id="WP_260665817.1">
    <property type="nucleotide sequence ID" value="NZ_KQ435290.1"/>
</dbReference>
<dbReference type="Pfam" id="PF00392">
    <property type="entry name" value="GntR"/>
    <property type="match status" value="1"/>
</dbReference>
<name>A0A0M0F6V9_CELCE</name>
<dbReference type="InterPro" id="IPR000524">
    <property type="entry name" value="Tscrpt_reg_HTH_GntR"/>
</dbReference>
<comment type="caution">
    <text evidence="8">The sequence shown here is derived from an EMBL/GenBank/DDBJ whole genome shotgun (WGS) entry which is preliminary data.</text>
</comment>
<dbReference type="SUPFAM" id="SSF46785">
    <property type="entry name" value="Winged helix' DNA-binding domain"/>
    <property type="match status" value="1"/>
</dbReference>
<evidence type="ECO:0000256" key="3">
    <source>
        <dbReference type="ARBA" id="ARBA00023015"/>
    </source>
</evidence>
<gene>
    <name evidence="8" type="ORF">M768_10265</name>
</gene>
<comment type="similarity">
    <text evidence="1">In the C-terminal section; belongs to the class-I pyridoxal-phosphate-dependent aminotransferase family.</text>
</comment>
<dbReference type="GO" id="GO:0003700">
    <property type="term" value="F:DNA-binding transcription factor activity"/>
    <property type="evidence" value="ECO:0007669"/>
    <property type="project" value="InterPro"/>
</dbReference>
<dbReference type="InterPro" id="IPR036390">
    <property type="entry name" value="WH_DNA-bd_sf"/>
</dbReference>
<sequence>MGETRANPSLAGALDLHLALSPTRPARSLQDALRTAVLDGRLVAGTRLPAARALAADLGVARGTVADAYAQLAAEGWLESRVGAGTWVGRRVVGPTPAPPSPGRPRLPLDLRAGVPDPSSFPRGPWLAAARRALADAPDAALGYGDPRGAEPLRVALAAYLGRARGVRTDPDRVVVTHGFADLLSLVARALVARGARRAAVEQYGHAAHRAVLAAAGLEVAALPVDDGGADVSLLDALGRERPVDVVLLTPAHQFPTGVPLSPARRGALVAWAARTGATVVEDDYDGELRYDRRAVGALQALDPDHVVYAGTASKALAPGVGLAWGAVPAGLLDDVVAQRRVLGGSPDAIGQLTLARFLADHEYDRAIRRARARYRARRERLATLVAEHLPGGRLLGLPAGLQAVLELPPGTNEDAVVDRAAHRGAELLALGAYAVEPGLPGAGAPTTGSPPPSRAPAVVVGYGAPRDHQVEQAFATLLREIDPLSGTSPRRSSRGATGAPPGRGRRSAGSS</sequence>
<evidence type="ECO:0000256" key="6">
    <source>
        <dbReference type="SAM" id="MobiDB-lite"/>
    </source>
</evidence>
<organism evidence="8 9">
    <name type="scientific">Cellulosimicrobium cellulans F16</name>
    <dbReference type="NCBI Taxonomy" id="1350482"/>
    <lineage>
        <taxon>Bacteria</taxon>
        <taxon>Bacillati</taxon>
        <taxon>Actinomycetota</taxon>
        <taxon>Actinomycetes</taxon>
        <taxon>Micrococcales</taxon>
        <taxon>Promicromonosporaceae</taxon>
        <taxon>Cellulosimicrobium</taxon>
    </lineage>
</organism>
<evidence type="ECO:0000313" key="9">
    <source>
        <dbReference type="Proteomes" id="UP000037387"/>
    </source>
</evidence>
<keyword evidence="3" id="KW-0805">Transcription regulation</keyword>
<evidence type="ECO:0000259" key="7">
    <source>
        <dbReference type="PROSITE" id="PS50949"/>
    </source>
</evidence>
<dbReference type="AlphaFoldDB" id="A0A0M0F6V9"/>
<dbReference type="PANTHER" id="PTHR46577:SF1">
    <property type="entry name" value="HTH-TYPE TRANSCRIPTIONAL REGULATORY PROTEIN GABR"/>
    <property type="match status" value="1"/>
</dbReference>
<evidence type="ECO:0000256" key="4">
    <source>
        <dbReference type="ARBA" id="ARBA00023125"/>
    </source>
</evidence>
<dbReference type="PANTHER" id="PTHR46577">
    <property type="entry name" value="HTH-TYPE TRANSCRIPTIONAL REGULATORY PROTEIN GABR"/>
    <property type="match status" value="1"/>
</dbReference>
<dbReference type="SMART" id="SM00345">
    <property type="entry name" value="HTH_GNTR"/>
    <property type="match status" value="1"/>
</dbReference>
<evidence type="ECO:0000256" key="5">
    <source>
        <dbReference type="ARBA" id="ARBA00023163"/>
    </source>
</evidence>
<dbReference type="SUPFAM" id="SSF53383">
    <property type="entry name" value="PLP-dependent transferases"/>
    <property type="match status" value="1"/>
</dbReference>
<dbReference type="PATRIC" id="fig|1350482.3.peg.2064"/>